<dbReference type="Pfam" id="PF08519">
    <property type="entry name" value="RFC1"/>
    <property type="match status" value="1"/>
</dbReference>
<dbReference type="PANTHER" id="PTHR23389">
    <property type="entry name" value="CHROMOSOME TRANSMISSION FIDELITY FACTOR 18"/>
    <property type="match status" value="1"/>
</dbReference>
<dbReference type="GO" id="GO:0005524">
    <property type="term" value="F:ATP binding"/>
    <property type="evidence" value="ECO:0007669"/>
    <property type="project" value="InterPro"/>
</dbReference>
<dbReference type="InterPro" id="IPR013725">
    <property type="entry name" value="DNA_replication_fac_RFC1_C"/>
</dbReference>
<dbReference type="Gene3D" id="1.20.272.10">
    <property type="match status" value="1"/>
</dbReference>
<sequence length="500" mass="58431">MENWLDKYKPKKLSDVLGDKTQIQKIDKFVKQFTKNKINIDKIDSPNLIITGINGIGKTLITDLILQENGLEKITIDLSNISITRKTKKKKKTEKESTCSNRTIKTYYITLNNKNLSANGEYTKRKIALVFDDVSNISNPKEKEAIKSIVKMNNKLKKFPIIIIANTKHSKTMNELRKMVTFSVKSTNDDGKKENKKFINEIVMRIPNYNDIEKFIKNICEKEKLKMGKNKMDENELYIEIINHSQYDIRRLINILEELKMIYKDSVVTLEKFEQYCETSKTKDIDPGIYEATRMLLNKYSDTDTALTLYGEERATIPLMVHENYPLNIRQQYPKISVDDQIDLIYTISKSISESDKVDGLIYSNQCWNLQPVHGFYSCVIPSYYINKLPNKLCKAEKYKYTQDYNKTSIKKINNKVIKNAQENQFLKKVSVYDFLYIASILKTLLDKKDFETFVDLMKPYNLTFKEIESIIKIDKIKKSKNSLTGKQKSLIRDMLETYE</sequence>
<dbReference type="GO" id="GO:0003689">
    <property type="term" value="F:DNA clamp loader activity"/>
    <property type="evidence" value="ECO:0007669"/>
    <property type="project" value="InterPro"/>
</dbReference>
<evidence type="ECO:0000256" key="1">
    <source>
        <dbReference type="ARBA" id="ARBA00006116"/>
    </source>
</evidence>
<feature type="domain" description="DNA replication factor RFC1 C-terminal" evidence="3">
    <location>
        <begin position="352"/>
        <end position="481"/>
    </location>
</feature>
<keyword evidence="2" id="KW-0235">DNA replication</keyword>
<dbReference type="SUPFAM" id="SSF48019">
    <property type="entry name" value="post-AAA+ oligomerization domain-like"/>
    <property type="match status" value="1"/>
</dbReference>
<dbReference type="InterPro" id="IPR027417">
    <property type="entry name" value="P-loop_NTPase"/>
</dbReference>
<organism evidence="4">
    <name type="scientific">Satyrvirus sp</name>
    <dbReference type="NCBI Taxonomy" id="2487771"/>
    <lineage>
        <taxon>Viruses</taxon>
        <taxon>Varidnaviria</taxon>
        <taxon>Bamfordvirae</taxon>
        <taxon>Nucleocytoviricota</taxon>
        <taxon>Megaviricetes</taxon>
        <taxon>Imitervirales</taxon>
        <taxon>Mimiviridae</taxon>
        <taxon>Megamimivirinae</taxon>
    </lineage>
</organism>
<dbReference type="GO" id="GO:0006260">
    <property type="term" value="P:DNA replication"/>
    <property type="evidence" value="ECO:0007669"/>
    <property type="project" value="UniProtKB-KW"/>
</dbReference>
<dbReference type="GO" id="GO:0003677">
    <property type="term" value="F:DNA binding"/>
    <property type="evidence" value="ECO:0007669"/>
    <property type="project" value="InterPro"/>
</dbReference>
<accession>A0A3G5ACX2</accession>
<name>A0A3G5ACX2_9VIRU</name>
<dbReference type="SUPFAM" id="SSF52540">
    <property type="entry name" value="P-loop containing nucleoside triphosphate hydrolases"/>
    <property type="match status" value="1"/>
</dbReference>
<evidence type="ECO:0000256" key="2">
    <source>
        <dbReference type="ARBA" id="ARBA00022705"/>
    </source>
</evidence>
<reference evidence="4" key="1">
    <citation type="submission" date="2018-10" db="EMBL/GenBank/DDBJ databases">
        <title>Hidden diversity of soil giant viruses.</title>
        <authorList>
            <person name="Schulz F."/>
            <person name="Alteio L."/>
            <person name="Goudeau D."/>
            <person name="Ryan E.M."/>
            <person name="Malmstrom R.R."/>
            <person name="Blanchard J."/>
            <person name="Woyke T."/>
        </authorList>
    </citation>
    <scope>NUCLEOTIDE SEQUENCE</scope>
    <source>
        <strain evidence="4">SAV1</strain>
    </source>
</reference>
<comment type="similarity">
    <text evidence="1">Belongs to the activator 1 large subunit family.</text>
</comment>
<dbReference type="Gene3D" id="3.40.50.300">
    <property type="entry name" value="P-loop containing nucleotide triphosphate hydrolases"/>
    <property type="match status" value="1"/>
</dbReference>
<proteinExistence type="inferred from homology"/>
<dbReference type="Gene3D" id="1.10.8.60">
    <property type="match status" value="1"/>
</dbReference>
<evidence type="ECO:0000313" key="4">
    <source>
        <dbReference type="EMBL" id="AYV85012.1"/>
    </source>
</evidence>
<evidence type="ECO:0000259" key="3">
    <source>
        <dbReference type="Pfam" id="PF08519"/>
    </source>
</evidence>
<dbReference type="InterPro" id="IPR008921">
    <property type="entry name" value="DNA_pol3_clamp-load_cplx_C"/>
</dbReference>
<protein>
    <recommendedName>
        <fullName evidence="3">DNA replication factor RFC1 C-terminal domain-containing protein</fullName>
    </recommendedName>
</protein>
<dbReference type="PANTHER" id="PTHR23389:SF6">
    <property type="entry name" value="REPLICATION FACTOR C SUBUNIT 1"/>
    <property type="match status" value="1"/>
</dbReference>
<gene>
    <name evidence="4" type="ORF">Satyrvirus2_23</name>
</gene>
<dbReference type="EMBL" id="MK072438">
    <property type="protein sequence ID" value="AYV85012.1"/>
    <property type="molecule type" value="Genomic_DNA"/>
</dbReference>